<feature type="compositionally biased region" description="Basic and acidic residues" evidence="1">
    <location>
        <begin position="116"/>
        <end position="132"/>
    </location>
</feature>
<reference evidence="2" key="2">
    <citation type="submission" date="2022-01" db="EMBL/GenBank/DDBJ databases">
        <authorList>
            <person name="Yamashiro T."/>
            <person name="Shiraishi A."/>
            <person name="Satake H."/>
            <person name="Nakayama K."/>
        </authorList>
    </citation>
    <scope>NUCLEOTIDE SEQUENCE</scope>
</reference>
<comment type="caution">
    <text evidence="2">The sequence shown here is derived from an EMBL/GenBank/DDBJ whole genome shotgun (WGS) entry which is preliminary data.</text>
</comment>
<keyword evidence="3" id="KW-1185">Reference proteome</keyword>
<feature type="compositionally biased region" description="Basic and acidic residues" evidence="1">
    <location>
        <begin position="58"/>
        <end position="72"/>
    </location>
</feature>
<evidence type="ECO:0000256" key="1">
    <source>
        <dbReference type="SAM" id="MobiDB-lite"/>
    </source>
</evidence>
<gene>
    <name evidence="2" type="ORF">Tco_1122743</name>
</gene>
<sequence length="274" mass="31300">MNFLLESLTARIKEQVKDQLPGFCLRKCLTSLHIRKDKDKDEDPSARSDRGLKKRKLSKDAEPTTGPNKKDSTSGSFKGTKSQPKSSGKSVQSEEPVFEVVDSDMPQDQEGNLGDNEDKTRNETASRHDWFKKPTPPQEPTDPDWYVGKTIQDGPTQNWLMTLAASTSTNKSLKDFDELISTPIDFFGYILNGLKIKNLTQEILLGPAFRLLKGTRSNYVELEYDFEECYKALSEKLDWENPEDGDYPFDLSKPFPLITRGKRQRVPFEYFVEN</sequence>
<protein>
    <submittedName>
        <fullName evidence="2">Uncharacterized protein</fullName>
    </submittedName>
</protein>
<dbReference type="Proteomes" id="UP001151760">
    <property type="component" value="Unassembled WGS sequence"/>
</dbReference>
<evidence type="ECO:0000313" key="2">
    <source>
        <dbReference type="EMBL" id="GJU06313.1"/>
    </source>
</evidence>
<feature type="compositionally biased region" description="Basic and acidic residues" evidence="1">
    <location>
        <begin position="34"/>
        <end position="51"/>
    </location>
</feature>
<reference evidence="2" key="1">
    <citation type="journal article" date="2022" name="Int. J. Mol. Sci.">
        <title>Draft Genome of Tanacetum Coccineum: Genomic Comparison of Closely Related Tanacetum-Family Plants.</title>
        <authorList>
            <person name="Yamashiro T."/>
            <person name="Shiraishi A."/>
            <person name="Nakayama K."/>
            <person name="Satake H."/>
        </authorList>
    </citation>
    <scope>NUCLEOTIDE SEQUENCE</scope>
</reference>
<accession>A0ABQ5J3Z2</accession>
<feature type="compositionally biased region" description="Polar residues" evidence="1">
    <location>
        <begin position="73"/>
        <end position="93"/>
    </location>
</feature>
<evidence type="ECO:0000313" key="3">
    <source>
        <dbReference type="Proteomes" id="UP001151760"/>
    </source>
</evidence>
<organism evidence="2 3">
    <name type="scientific">Tanacetum coccineum</name>
    <dbReference type="NCBI Taxonomy" id="301880"/>
    <lineage>
        <taxon>Eukaryota</taxon>
        <taxon>Viridiplantae</taxon>
        <taxon>Streptophyta</taxon>
        <taxon>Embryophyta</taxon>
        <taxon>Tracheophyta</taxon>
        <taxon>Spermatophyta</taxon>
        <taxon>Magnoliopsida</taxon>
        <taxon>eudicotyledons</taxon>
        <taxon>Gunneridae</taxon>
        <taxon>Pentapetalae</taxon>
        <taxon>asterids</taxon>
        <taxon>campanulids</taxon>
        <taxon>Asterales</taxon>
        <taxon>Asteraceae</taxon>
        <taxon>Asteroideae</taxon>
        <taxon>Anthemideae</taxon>
        <taxon>Anthemidinae</taxon>
        <taxon>Tanacetum</taxon>
    </lineage>
</organism>
<feature type="region of interest" description="Disordered" evidence="1">
    <location>
        <begin position="34"/>
        <end position="144"/>
    </location>
</feature>
<name>A0ABQ5J3Z2_9ASTR</name>
<proteinExistence type="predicted"/>
<dbReference type="EMBL" id="BQNB010021430">
    <property type="protein sequence ID" value="GJU06313.1"/>
    <property type="molecule type" value="Genomic_DNA"/>
</dbReference>